<proteinExistence type="predicted"/>
<reference evidence="2" key="1">
    <citation type="journal article" date="2019" name="Int. J. Syst. Evol. Microbiol.">
        <title>The Global Catalogue of Microorganisms (GCM) 10K type strain sequencing project: providing services to taxonomists for standard genome sequencing and annotation.</title>
        <authorList>
            <consortium name="The Broad Institute Genomics Platform"/>
            <consortium name="The Broad Institute Genome Sequencing Center for Infectious Disease"/>
            <person name="Wu L."/>
            <person name="Ma J."/>
        </authorList>
    </citation>
    <scope>NUCLEOTIDE SEQUENCE [LARGE SCALE GENOMIC DNA]</scope>
    <source>
        <strain evidence="2">TISTR 1571</strain>
    </source>
</reference>
<comment type="caution">
    <text evidence="1">The sequence shown here is derived from an EMBL/GenBank/DDBJ whole genome shotgun (WGS) entry which is preliminary data.</text>
</comment>
<sequence length="230" mass="26943">MGQYFIAVNLDRQEFLYPIRGSGAKLMQHSYIGNEFVETIARLFSKGNPWYKSRLVWAGDYMDERIYLDEFESESFMDEKGDYNLYHYSTDHFNCLTPFFEFNSFKFTQSYSYIVNHCKKQYVDINKVPNSEDGLKNHPLPLLTCSGNGRGMGDYTNAEYEEINNKITICENRLNEMNSKIKEEEIIAELKLLYEQFNQATSFVGDWAGNIISVERNIIEGYTEIKPDFK</sequence>
<name>A0ABW5QDG7_9BACI</name>
<evidence type="ECO:0000313" key="1">
    <source>
        <dbReference type="EMBL" id="MFD2640044.1"/>
    </source>
</evidence>
<dbReference type="EMBL" id="JBHUMZ010000050">
    <property type="protein sequence ID" value="MFD2640044.1"/>
    <property type="molecule type" value="Genomic_DNA"/>
</dbReference>
<organism evidence="1 2">
    <name type="scientific">Piscibacillus salipiscarius</name>
    <dbReference type="NCBI Taxonomy" id="299480"/>
    <lineage>
        <taxon>Bacteria</taxon>
        <taxon>Bacillati</taxon>
        <taxon>Bacillota</taxon>
        <taxon>Bacilli</taxon>
        <taxon>Bacillales</taxon>
        <taxon>Bacillaceae</taxon>
        <taxon>Piscibacillus</taxon>
    </lineage>
</organism>
<dbReference type="RefSeq" id="WP_377330130.1">
    <property type="nucleotide sequence ID" value="NZ_JBHUMZ010000050.1"/>
</dbReference>
<keyword evidence="2" id="KW-1185">Reference proteome</keyword>
<evidence type="ECO:0000313" key="2">
    <source>
        <dbReference type="Proteomes" id="UP001597452"/>
    </source>
</evidence>
<gene>
    <name evidence="1" type="ORF">ACFSW4_14335</name>
</gene>
<dbReference type="Proteomes" id="UP001597452">
    <property type="component" value="Unassembled WGS sequence"/>
</dbReference>
<accession>A0ABW5QDG7</accession>
<protein>
    <submittedName>
        <fullName evidence="1">Uncharacterized protein</fullName>
    </submittedName>
</protein>